<dbReference type="Proteomes" id="UP001209878">
    <property type="component" value="Unassembled WGS sequence"/>
</dbReference>
<feature type="compositionally biased region" description="Basic residues" evidence="1">
    <location>
        <begin position="125"/>
        <end position="142"/>
    </location>
</feature>
<feature type="compositionally biased region" description="Low complexity" evidence="1">
    <location>
        <begin position="158"/>
        <end position="186"/>
    </location>
</feature>
<feature type="compositionally biased region" description="Polar residues" evidence="1">
    <location>
        <begin position="80"/>
        <end position="89"/>
    </location>
</feature>
<evidence type="ECO:0000256" key="1">
    <source>
        <dbReference type="SAM" id="MobiDB-lite"/>
    </source>
</evidence>
<organism evidence="2 3">
    <name type="scientific">Ridgeia piscesae</name>
    <name type="common">Tubeworm</name>
    <dbReference type="NCBI Taxonomy" id="27915"/>
    <lineage>
        <taxon>Eukaryota</taxon>
        <taxon>Metazoa</taxon>
        <taxon>Spiralia</taxon>
        <taxon>Lophotrochozoa</taxon>
        <taxon>Annelida</taxon>
        <taxon>Polychaeta</taxon>
        <taxon>Sedentaria</taxon>
        <taxon>Canalipalpata</taxon>
        <taxon>Sabellida</taxon>
        <taxon>Siboglinidae</taxon>
        <taxon>Ridgeia</taxon>
    </lineage>
</organism>
<feature type="region of interest" description="Disordered" evidence="1">
    <location>
        <begin position="41"/>
        <end position="235"/>
    </location>
</feature>
<evidence type="ECO:0000313" key="2">
    <source>
        <dbReference type="EMBL" id="KAK2179494.1"/>
    </source>
</evidence>
<keyword evidence="3" id="KW-1185">Reference proteome</keyword>
<gene>
    <name evidence="2" type="ORF">NP493_487g02081</name>
</gene>
<accession>A0AAD9KXI3</accession>
<proteinExistence type="predicted"/>
<feature type="compositionally biased region" description="Basic and acidic residues" evidence="1">
    <location>
        <begin position="69"/>
        <end position="78"/>
    </location>
</feature>
<feature type="compositionally biased region" description="Basic and acidic residues" evidence="1">
    <location>
        <begin position="41"/>
        <end position="58"/>
    </location>
</feature>
<sequence>MCRHLSVDKPDAGVVAVETKRRATVIQKEYVHAKNVVLDGRSHPVHDGKVCDGHTENGKKKRSRSRLRNLAERTRESWKALSSGSTVDTQKPPRKDTGRQSSPQKAPPTQGDDKTQTISSSITRMLRRISHMSPKSLRKAGSRRSESCGHHGNASEGSTTNSSNSSLHVPDATDATAHDAAPGGATQKNKSRRSSPIRQLLMRRFSGGKSSEKNSTGGKEKVPTMQQPSEQSPMPLQSARILKTFEDSSGATSEKTVYQAFKEKQSNQRHAASDTKPQAVRATCSPEIIHHKAAPPSLCTSPAAKQPFTLTVTGGSEEVTRRQHQPPSTLCVRDVTKMAKGVFLLSSMSVESIGQCSLDVHSIGESTIGCSFPSNH</sequence>
<protein>
    <submittedName>
        <fullName evidence="2">Uncharacterized protein</fullName>
    </submittedName>
</protein>
<feature type="compositionally biased region" description="Polar residues" evidence="1">
    <location>
        <begin position="224"/>
        <end position="235"/>
    </location>
</feature>
<dbReference type="EMBL" id="JAODUO010000487">
    <property type="protein sequence ID" value="KAK2179494.1"/>
    <property type="molecule type" value="Genomic_DNA"/>
</dbReference>
<dbReference type="AlphaFoldDB" id="A0AAD9KXI3"/>
<name>A0AAD9KXI3_RIDPI</name>
<comment type="caution">
    <text evidence="2">The sequence shown here is derived from an EMBL/GenBank/DDBJ whole genome shotgun (WGS) entry which is preliminary data.</text>
</comment>
<reference evidence="2" key="1">
    <citation type="journal article" date="2023" name="Mol. Biol. Evol.">
        <title>Third-Generation Sequencing Reveals the Adaptive Role of the Epigenome in Three Deep-Sea Polychaetes.</title>
        <authorList>
            <person name="Perez M."/>
            <person name="Aroh O."/>
            <person name="Sun Y."/>
            <person name="Lan Y."/>
            <person name="Juniper S.K."/>
            <person name="Young C.R."/>
            <person name="Angers B."/>
            <person name="Qian P.Y."/>
        </authorList>
    </citation>
    <scope>NUCLEOTIDE SEQUENCE</scope>
    <source>
        <strain evidence="2">R07B-5</strain>
    </source>
</reference>
<evidence type="ECO:0000313" key="3">
    <source>
        <dbReference type="Proteomes" id="UP001209878"/>
    </source>
</evidence>